<sequence>MIIGEPLQGHTDHVRSVTFSPDGRRIVSGSDDQTVRIRNAETGLIIGEPLQEHTDYVKSVSSSPDGTSIVSESSYQTVHTFNPGTWTETSKSTFALSFCPWHPEHYLTHTHSSLQGAHLNSDGWLCSTDSSLLLWIPPEYRPGLMFPYMQILIARYDPISLDLSDFVHGKNWVKCFKVEDSSH</sequence>
<evidence type="ECO:0000313" key="5">
    <source>
        <dbReference type="Proteomes" id="UP000799118"/>
    </source>
</evidence>
<evidence type="ECO:0000313" key="4">
    <source>
        <dbReference type="EMBL" id="KAE9397806.1"/>
    </source>
</evidence>
<dbReference type="OrthoDB" id="6262491at2759"/>
<evidence type="ECO:0000256" key="2">
    <source>
        <dbReference type="ARBA" id="ARBA00022737"/>
    </source>
</evidence>
<dbReference type="InterPro" id="IPR036322">
    <property type="entry name" value="WD40_repeat_dom_sf"/>
</dbReference>
<keyword evidence="2" id="KW-0677">Repeat</keyword>
<dbReference type="PROSITE" id="PS50294">
    <property type="entry name" value="WD_REPEATS_REGION"/>
    <property type="match status" value="1"/>
</dbReference>
<dbReference type="EMBL" id="ML769492">
    <property type="protein sequence ID" value="KAE9397806.1"/>
    <property type="molecule type" value="Genomic_DNA"/>
</dbReference>
<evidence type="ECO:0000256" key="3">
    <source>
        <dbReference type="PROSITE-ProRule" id="PRU00221"/>
    </source>
</evidence>
<dbReference type="Gene3D" id="2.130.10.10">
    <property type="entry name" value="YVTN repeat-like/Quinoprotein amine dehydrogenase"/>
    <property type="match status" value="1"/>
</dbReference>
<feature type="repeat" description="WD" evidence="3">
    <location>
        <begin position="7"/>
        <end position="48"/>
    </location>
</feature>
<dbReference type="SMART" id="SM00320">
    <property type="entry name" value="WD40"/>
    <property type="match status" value="3"/>
</dbReference>
<dbReference type="InterPro" id="IPR001680">
    <property type="entry name" value="WD40_rpt"/>
</dbReference>
<accession>A0A6A4HIA1</accession>
<evidence type="ECO:0000256" key="1">
    <source>
        <dbReference type="ARBA" id="ARBA00022574"/>
    </source>
</evidence>
<dbReference type="InterPro" id="IPR015943">
    <property type="entry name" value="WD40/YVTN_repeat-like_dom_sf"/>
</dbReference>
<dbReference type="GO" id="GO:0005634">
    <property type="term" value="C:nucleus"/>
    <property type="evidence" value="ECO:0007669"/>
    <property type="project" value="TreeGrafter"/>
</dbReference>
<organism evidence="4 5">
    <name type="scientific">Gymnopus androsaceus JB14</name>
    <dbReference type="NCBI Taxonomy" id="1447944"/>
    <lineage>
        <taxon>Eukaryota</taxon>
        <taxon>Fungi</taxon>
        <taxon>Dikarya</taxon>
        <taxon>Basidiomycota</taxon>
        <taxon>Agaricomycotina</taxon>
        <taxon>Agaricomycetes</taxon>
        <taxon>Agaricomycetidae</taxon>
        <taxon>Agaricales</taxon>
        <taxon>Marasmiineae</taxon>
        <taxon>Omphalotaceae</taxon>
        <taxon>Gymnopus</taxon>
    </lineage>
</organism>
<dbReference type="AlphaFoldDB" id="A0A6A4HIA1"/>
<dbReference type="GO" id="GO:1990234">
    <property type="term" value="C:transferase complex"/>
    <property type="evidence" value="ECO:0007669"/>
    <property type="project" value="UniProtKB-ARBA"/>
</dbReference>
<dbReference type="PANTHER" id="PTHR22847:SF637">
    <property type="entry name" value="WD REPEAT DOMAIN 5B"/>
    <property type="match status" value="1"/>
</dbReference>
<dbReference type="PROSITE" id="PS50082">
    <property type="entry name" value="WD_REPEATS_2"/>
    <property type="match status" value="1"/>
</dbReference>
<dbReference type="PANTHER" id="PTHR22847">
    <property type="entry name" value="WD40 REPEAT PROTEIN"/>
    <property type="match status" value="1"/>
</dbReference>
<reference evidence="4" key="1">
    <citation type="journal article" date="2019" name="Environ. Microbiol.">
        <title>Fungal ecological strategies reflected in gene transcription - a case study of two litter decomposers.</title>
        <authorList>
            <person name="Barbi F."/>
            <person name="Kohler A."/>
            <person name="Barry K."/>
            <person name="Baskaran P."/>
            <person name="Daum C."/>
            <person name="Fauchery L."/>
            <person name="Ihrmark K."/>
            <person name="Kuo A."/>
            <person name="LaButti K."/>
            <person name="Lipzen A."/>
            <person name="Morin E."/>
            <person name="Grigoriev I.V."/>
            <person name="Henrissat B."/>
            <person name="Lindahl B."/>
            <person name="Martin F."/>
        </authorList>
    </citation>
    <scope>NUCLEOTIDE SEQUENCE</scope>
    <source>
        <strain evidence="4">JB14</strain>
    </source>
</reference>
<proteinExistence type="predicted"/>
<keyword evidence="5" id="KW-1185">Reference proteome</keyword>
<dbReference type="SUPFAM" id="SSF50978">
    <property type="entry name" value="WD40 repeat-like"/>
    <property type="match status" value="1"/>
</dbReference>
<protein>
    <submittedName>
        <fullName evidence="4">Uncharacterized protein</fullName>
    </submittedName>
</protein>
<dbReference type="Proteomes" id="UP000799118">
    <property type="component" value="Unassembled WGS sequence"/>
</dbReference>
<name>A0A6A4HIA1_9AGAR</name>
<keyword evidence="1 3" id="KW-0853">WD repeat</keyword>
<dbReference type="Pfam" id="PF00400">
    <property type="entry name" value="WD40"/>
    <property type="match status" value="2"/>
</dbReference>
<gene>
    <name evidence="4" type="ORF">BT96DRAFT_61753</name>
</gene>